<keyword evidence="1" id="KW-1133">Transmembrane helix</keyword>
<accession>A0A1F8APY2</accession>
<dbReference type="AlphaFoldDB" id="A0A1F8APY2"/>
<evidence type="ECO:0000256" key="1">
    <source>
        <dbReference type="SAM" id="Phobius"/>
    </source>
</evidence>
<organism evidence="2 3">
    <name type="scientific">Candidatus Woesebacteria bacterium RIFCSPHIGHO2_12_FULL_41_24</name>
    <dbReference type="NCBI Taxonomy" id="1802510"/>
    <lineage>
        <taxon>Bacteria</taxon>
        <taxon>Candidatus Woeseibacteriota</taxon>
    </lineage>
</organism>
<evidence type="ECO:0000313" key="2">
    <source>
        <dbReference type="EMBL" id="OGM53837.1"/>
    </source>
</evidence>
<keyword evidence="1" id="KW-0812">Transmembrane</keyword>
<comment type="caution">
    <text evidence="2">The sequence shown here is derived from an EMBL/GenBank/DDBJ whole genome shotgun (WGS) entry which is preliminary data.</text>
</comment>
<evidence type="ECO:0000313" key="3">
    <source>
        <dbReference type="Proteomes" id="UP000178603"/>
    </source>
</evidence>
<proteinExistence type="predicted"/>
<reference evidence="2 3" key="1">
    <citation type="journal article" date="2016" name="Nat. Commun.">
        <title>Thousands of microbial genomes shed light on interconnected biogeochemical processes in an aquifer system.</title>
        <authorList>
            <person name="Anantharaman K."/>
            <person name="Brown C.T."/>
            <person name="Hug L.A."/>
            <person name="Sharon I."/>
            <person name="Castelle C.J."/>
            <person name="Probst A.J."/>
            <person name="Thomas B.C."/>
            <person name="Singh A."/>
            <person name="Wilkins M.J."/>
            <person name="Karaoz U."/>
            <person name="Brodie E.L."/>
            <person name="Williams K.H."/>
            <person name="Hubbard S.S."/>
            <person name="Banfield J.F."/>
        </authorList>
    </citation>
    <scope>NUCLEOTIDE SEQUENCE [LARGE SCALE GENOMIC DNA]</scope>
</reference>
<evidence type="ECO:0008006" key="4">
    <source>
        <dbReference type="Google" id="ProtNLM"/>
    </source>
</evidence>
<feature type="transmembrane region" description="Helical" evidence="1">
    <location>
        <begin position="31"/>
        <end position="55"/>
    </location>
</feature>
<dbReference type="Pfam" id="PF13196">
    <property type="entry name" value="DUF4012"/>
    <property type="match status" value="1"/>
</dbReference>
<keyword evidence="1" id="KW-0472">Membrane</keyword>
<dbReference type="InterPro" id="IPR025101">
    <property type="entry name" value="DUF4012"/>
</dbReference>
<dbReference type="EMBL" id="MGGW01000020">
    <property type="protein sequence ID" value="OGM53837.1"/>
    <property type="molecule type" value="Genomic_DNA"/>
</dbReference>
<name>A0A1F8APY2_9BACT</name>
<gene>
    <name evidence="2" type="ORF">A3E44_05470</name>
</gene>
<protein>
    <recommendedName>
        <fullName evidence="4">DUF4012 domain-containing protein</fullName>
    </recommendedName>
</protein>
<sequence>MKQNIEIKQINPDKKNRLKLLFSKISIDRGLVLKVGLPVFILLLLMAIFAVFPLINLYRKAQFLKGLESRFKTAIEKQDIGIVSSEIDRTKSQLTEFKGAYYSLAWTKVLPLVGGYWRDGEKMLKAAFYGLEASEITLGTIKPYADIIGFAPGGKEAQSGEESAQDRMEFVISTLDAVLPKLASITERVEKANNELKSIDVSKYPETLGKYEVRPKLQNLLRVANEAARFVLDTKPVIEKAKYLLGVDKERTYLVLFQNDKELRPTGGFITAYTIMKVTKGKISSVVSSDIYALDDRYIPVIEAPPQFLEFLKGPYVLSNNLRLRDMNYLADFKESMDLFAKESSKTGIADVDGIIAVDTQTLVNILDVLGEVGVSGFGNYNTLIDPECNCPQVVHELEKFADIEGPIVWSENEPGKIVYRPPNSENRKGIIGPLMNSVLANALGQPKEKVPGLFGAIYKSLTEKHVLFYMYEEDVQKALEEAHLAGRIEETEGDYLHINDANLGGRKSNLYVISEVIQDVKVDGDGNVTKTLTLTYANPQDYDGWLNSVLPNWTRIYVPKGATLVNMGGFDKTYDTYDEHGKTVFSGSFSLRPKGVVKIVVEYKLPFKVKGNYRLLIQKQPGTDKPFYTINFGKTIEEFFLDTDKNLELRS</sequence>
<dbReference type="Proteomes" id="UP000178603">
    <property type="component" value="Unassembled WGS sequence"/>
</dbReference>